<proteinExistence type="predicted"/>
<accession>Q3Z7M2</accession>
<evidence type="ECO:0000313" key="2">
    <source>
        <dbReference type="Proteomes" id="UP000008289"/>
    </source>
</evidence>
<name>Q3Z7M2_DEHM1</name>
<sequence>MAIRAGQKKIKPRFMATPPSSGIFIKLAALRAVFYLPLI</sequence>
<evidence type="ECO:0000313" key="1">
    <source>
        <dbReference type="EMBL" id="AAW39658.1"/>
    </source>
</evidence>
<protein>
    <submittedName>
        <fullName evidence="1">Uncharacterized protein</fullName>
    </submittedName>
</protein>
<keyword evidence="2" id="KW-1185">Reference proteome</keyword>
<gene>
    <name evidence="1" type="ordered locus">DET1062</name>
</gene>
<dbReference type="Proteomes" id="UP000008289">
    <property type="component" value="Chromosome"/>
</dbReference>
<dbReference type="KEGG" id="det:DET1062"/>
<dbReference type="AlphaFoldDB" id="Q3Z7M2"/>
<dbReference type="STRING" id="243164.DET1062"/>
<reference evidence="1 2" key="1">
    <citation type="journal article" date="2005" name="Science">
        <title>Genome sequence of the PCE-dechlorinating bacterium Dehalococcoides ethenogenes.</title>
        <authorList>
            <person name="Seshadri R."/>
            <person name="Adrian L."/>
            <person name="Fouts D.E."/>
            <person name="Eisen J.A."/>
            <person name="Phillippy A.M."/>
            <person name="Methe B.A."/>
            <person name="Ward N.L."/>
            <person name="Nelson W.C."/>
            <person name="Deboy R.T."/>
            <person name="Khouri H.M."/>
            <person name="Kolonay J.F."/>
            <person name="Dodson R.J."/>
            <person name="Daugherty S.C."/>
            <person name="Brinkac L.M."/>
            <person name="Sullivan S.A."/>
            <person name="Madupu R."/>
            <person name="Nelson K.E."/>
            <person name="Kang K.H."/>
            <person name="Impraim M."/>
            <person name="Tran K."/>
            <person name="Robinson J.M."/>
            <person name="Forberger H.A."/>
            <person name="Fraser C.M."/>
            <person name="Zinder S.H."/>
            <person name="Heidelberg J.F."/>
        </authorList>
    </citation>
    <scope>NUCLEOTIDE SEQUENCE [LARGE SCALE GENOMIC DNA]</scope>
    <source>
        <strain evidence="2">ATCC BAA-2266 / KCTC 15142 / 195</strain>
    </source>
</reference>
<organism evidence="1 2">
    <name type="scientific">Dehalococcoides mccartyi (strain ATCC BAA-2266 / KCTC 15142 / 195)</name>
    <name type="common">Dehalococcoides ethenogenes (strain 195)</name>
    <dbReference type="NCBI Taxonomy" id="243164"/>
    <lineage>
        <taxon>Bacteria</taxon>
        <taxon>Bacillati</taxon>
        <taxon>Chloroflexota</taxon>
        <taxon>Dehalococcoidia</taxon>
        <taxon>Dehalococcoidales</taxon>
        <taxon>Dehalococcoidaceae</taxon>
        <taxon>Dehalococcoides</taxon>
    </lineage>
</organism>
<dbReference type="EMBL" id="CP000027">
    <property type="protein sequence ID" value="AAW39658.1"/>
    <property type="molecule type" value="Genomic_DNA"/>
</dbReference>
<dbReference type="InParanoid" id="Q3Z7M2"/>
<dbReference type="HOGENOM" id="CLU_3308408_0_0_0"/>